<dbReference type="AlphaFoldDB" id="A0A3P8GZV6"/>
<accession>A0A3P8GZV6</accession>
<sequence>MFMRLKFEIQLELFDPKLGLTYNDIIILPGFVHCGASDIDTTCRLTKNISLKVPFVSSPMDTVTEGNMAIAMALRGGIGIVHHNCSVDFQANEVRRTKRYKQGFILSPIVVSPTTPIHEIFRIKKEHGFSGIPVTDNGQIGGHLVGLITLRDIDFVNNDTMETPTRIFHIVIRFCAIYCDTCSFVGKLPIINDNRELVALISRTDLKKTTDYPHSSKDSEPNPYPPYPLSLALYALSLVTISGVRFIILRCTIVITNIIIILIIGTTNPLSAPNSPQCTFTSETDG</sequence>
<evidence type="ECO:0000256" key="1">
    <source>
        <dbReference type="ARBA" id="ARBA00005502"/>
    </source>
</evidence>
<dbReference type="CDD" id="cd04601">
    <property type="entry name" value="CBS_pair_IMPDH"/>
    <property type="match status" value="1"/>
</dbReference>
<keyword evidence="14" id="KW-1185">Reference proteome</keyword>
<dbReference type="Gene3D" id="3.20.20.70">
    <property type="entry name" value="Aldolase class I"/>
    <property type="match status" value="2"/>
</dbReference>
<proteinExistence type="inferred from homology"/>
<evidence type="ECO:0000259" key="12">
    <source>
        <dbReference type="PROSITE" id="PS51371"/>
    </source>
</evidence>
<dbReference type="Pfam" id="PF00571">
    <property type="entry name" value="CBS"/>
    <property type="match status" value="1"/>
</dbReference>
<dbReference type="SUPFAM" id="SSF54631">
    <property type="entry name" value="CBS-domain pair"/>
    <property type="match status" value="1"/>
</dbReference>
<evidence type="ECO:0000256" key="6">
    <source>
        <dbReference type="ARBA" id="ARBA00024330"/>
    </source>
</evidence>
<comment type="similarity">
    <text evidence="1">Belongs to the IMPDH/GMPR family.</text>
</comment>
<comment type="pathway">
    <text evidence="6">Purine metabolism; XMP biosynthesis via de novo pathway; XMP from IMP: step 1/1.</text>
</comment>
<keyword evidence="11" id="KW-0812">Transmembrane</keyword>
<dbReference type="SMART" id="SM00116">
    <property type="entry name" value="CBS"/>
    <property type="match status" value="1"/>
</dbReference>
<evidence type="ECO:0000256" key="10">
    <source>
        <dbReference type="PROSITE-ProRule" id="PRU00703"/>
    </source>
</evidence>
<evidence type="ECO:0000256" key="11">
    <source>
        <dbReference type="SAM" id="Phobius"/>
    </source>
</evidence>
<dbReference type="GO" id="GO:0003938">
    <property type="term" value="F:IMP dehydrogenase activity"/>
    <property type="evidence" value="ECO:0007669"/>
    <property type="project" value="UniProtKB-EC"/>
</dbReference>
<evidence type="ECO:0000256" key="9">
    <source>
        <dbReference type="ARBA" id="ARBA00048028"/>
    </source>
</evidence>
<dbReference type="SUPFAM" id="SSF51412">
    <property type="entry name" value="Inosine monophosphate dehydrogenase (IMPDH)"/>
    <property type="match status" value="1"/>
</dbReference>
<dbReference type="InterPro" id="IPR046342">
    <property type="entry name" value="CBS_dom_sf"/>
</dbReference>
<dbReference type="InterPro" id="IPR005990">
    <property type="entry name" value="IMP_DH"/>
</dbReference>
<comment type="function">
    <text evidence="8">Catalyzes the conversion of inosine 5'-phosphate (IMP) to xanthosine 5'-phosphate (XMP), the first committed and rate-limiting step in the de novo synthesis of guanine nucleotides, and therefore plays an important role in the regulation of cell growth. Could also have a single-stranded nucleic acid-binding activity and could play a role in RNA and/or DNA metabolism. It may also have a role in the development of malignancy and the growth progression of some tumors.</text>
</comment>
<organism evidence="13 14">
    <name type="scientific">Echinostoma caproni</name>
    <dbReference type="NCBI Taxonomy" id="27848"/>
    <lineage>
        <taxon>Eukaryota</taxon>
        <taxon>Metazoa</taxon>
        <taxon>Spiralia</taxon>
        <taxon>Lophotrochozoa</taxon>
        <taxon>Platyhelminthes</taxon>
        <taxon>Trematoda</taxon>
        <taxon>Digenea</taxon>
        <taxon>Plagiorchiida</taxon>
        <taxon>Echinostomata</taxon>
        <taxon>Echinostomatoidea</taxon>
        <taxon>Echinostomatidae</taxon>
        <taxon>Echinostoma</taxon>
    </lineage>
</organism>
<reference evidence="13 14" key="1">
    <citation type="submission" date="2018-11" db="EMBL/GenBank/DDBJ databases">
        <authorList>
            <consortium name="Pathogen Informatics"/>
        </authorList>
    </citation>
    <scope>NUCLEOTIDE SEQUENCE [LARGE SCALE GENOMIC DNA]</scope>
    <source>
        <strain evidence="13 14">Egypt</strain>
    </source>
</reference>
<dbReference type="Proteomes" id="UP000272942">
    <property type="component" value="Unassembled WGS sequence"/>
</dbReference>
<evidence type="ECO:0000313" key="14">
    <source>
        <dbReference type="Proteomes" id="UP000272942"/>
    </source>
</evidence>
<dbReference type="InterPro" id="IPR001093">
    <property type="entry name" value="IMP_DH_GMPRt"/>
</dbReference>
<keyword evidence="5 10" id="KW-0129">CBS domain</keyword>
<keyword evidence="4" id="KW-0560">Oxidoreductase</keyword>
<dbReference type="EMBL" id="UZAN01046351">
    <property type="protein sequence ID" value="VDP84060.1"/>
    <property type="molecule type" value="Genomic_DNA"/>
</dbReference>
<gene>
    <name evidence="13" type="ORF">ECPE_LOCUS8709</name>
</gene>
<name>A0A3P8GZV6_9TREM</name>
<evidence type="ECO:0000313" key="13">
    <source>
        <dbReference type="EMBL" id="VDP84060.1"/>
    </source>
</evidence>
<feature type="domain" description="CBS" evidence="12">
    <location>
        <begin position="104"/>
        <end position="163"/>
    </location>
</feature>
<evidence type="ECO:0000256" key="5">
    <source>
        <dbReference type="ARBA" id="ARBA00023122"/>
    </source>
</evidence>
<dbReference type="GO" id="GO:0046872">
    <property type="term" value="F:metal ion binding"/>
    <property type="evidence" value="ECO:0007669"/>
    <property type="project" value="UniProtKB-KW"/>
</dbReference>
<dbReference type="InterPro" id="IPR000644">
    <property type="entry name" value="CBS_dom"/>
</dbReference>
<dbReference type="SMART" id="SM01240">
    <property type="entry name" value="IMPDH"/>
    <property type="match status" value="1"/>
</dbReference>
<keyword evidence="2" id="KW-0479">Metal-binding</keyword>
<dbReference type="UniPathway" id="UPA00601">
    <property type="reaction ID" value="UER00295"/>
</dbReference>
<evidence type="ECO:0000256" key="3">
    <source>
        <dbReference type="ARBA" id="ARBA00022749"/>
    </source>
</evidence>
<dbReference type="EC" id="1.1.1.205" evidence="7"/>
<feature type="transmembrane region" description="Helical" evidence="11">
    <location>
        <begin position="247"/>
        <end position="266"/>
    </location>
</feature>
<evidence type="ECO:0000256" key="4">
    <source>
        <dbReference type="ARBA" id="ARBA00023002"/>
    </source>
</evidence>
<evidence type="ECO:0000256" key="8">
    <source>
        <dbReference type="ARBA" id="ARBA00046101"/>
    </source>
</evidence>
<keyword evidence="3" id="KW-0332">GMP biosynthesis</keyword>
<dbReference type="InterPro" id="IPR013785">
    <property type="entry name" value="Aldolase_TIM"/>
</dbReference>
<evidence type="ECO:0000256" key="7">
    <source>
        <dbReference type="ARBA" id="ARBA00024384"/>
    </source>
</evidence>
<keyword evidence="11" id="KW-1133">Transmembrane helix</keyword>
<dbReference type="OrthoDB" id="416622at2759"/>
<dbReference type="Pfam" id="PF00478">
    <property type="entry name" value="IMPDH"/>
    <property type="match status" value="1"/>
</dbReference>
<dbReference type="PROSITE" id="PS51371">
    <property type="entry name" value="CBS"/>
    <property type="match status" value="1"/>
</dbReference>
<evidence type="ECO:0000256" key="2">
    <source>
        <dbReference type="ARBA" id="ARBA00022723"/>
    </source>
</evidence>
<protein>
    <recommendedName>
        <fullName evidence="7">IMP dehydrogenase</fullName>
        <ecNumber evidence="7">1.1.1.205</ecNumber>
    </recommendedName>
</protein>
<dbReference type="GO" id="GO:0006177">
    <property type="term" value="P:GMP biosynthetic process"/>
    <property type="evidence" value="ECO:0007669"/>
    <property type="project" value="UniProtKB-KW"/>
</dbReference>
<dbReference type="GO" id="GO:0006183">
    <property type="term" value="P:GTP biosynthetic process"/>
    <property type="evidence" value="ECO:0007669"/>
    <property type="project" value="TreeGrafter"/>
</dbReference>
<keyword evidence="3" id="KW-0658">Purine biosynthesis</keyword>
<dbReference type="FunFam" id="3.20.20.70:FF:000424">
    <property type="entry name" value="Inosine-5'-monophosphate dehydrogenase 2"/>
    <property type="match status" value="1"/>
</dbReference>
<keyword evidence="11" id="KW-0472">Membrane</keyword>
<comment type="catalytic activity">
    <reaction evidence="9">
        <text>IMP + NAD(+) + H2O = XMP + NADH + H(+)</text>
        <dbReference type="Rhea" id="RHEA:11708"/>
        <dbReference type="ChEBI" id="CHEBI:15377"/>
        <dbReference type="ChEBI" id="CHEBI:15378"/>
        <dbReference type="ChEBI" id="CHEBI:57464"/>
        <dbReference type="ChEBI" id="CHEBI:57540"/>
        <dbReference type="ChEBI" id="CHEBI:57945"/>
        <dbReference type="ChEBI" id="CHEBI:58053"/>
        <dbReference type="EC" id="1.1.1.205"/>
    </reaction>
</comment>
<dbReference type="PANTHER" id="PTHR11911:SF111">
    <property type="entry name" value="INOSINE-5'-MONOPHOSPHATE DEHYDROGENASE"/>
    <property type="match status" value="1"/>
</dbReference>
<dbReference type="GO" id="GO:0005737">
    <property type="term" value="C:cytoplasm"/>
    <property type="evidence" value="ECO:0007669"/>
    <property type="project" value="TreeGrafter"/>
</dbReference>
<dbReference type="PANTHER" id="PTHR11911">
    <property type="entry name" value="INOSINE-5-MONOPHOSPHATE DEHYDROGENASE RELATED"/>
    <property type="match status" value="1"/>
</dbReference>